<dbReference type="WBParaSite" id="PTRK_0001567950.1">
    <property type="protein sequence ID" value="PTRK_0001567950.1"/>
    <property type="gene ID" value="PTRK_0001567950"/>
</dbReference>
<protein>
    <submittedName>
        <fullName evidence="3">Ovule protein</fullName>
    </submittedName>
</protein>
<reference evidence="3" key="1">
    <citation type="submission" date="2017-02" db="UniProtKB">
        <authorList>
            <consortium name="WormBaseParasite"/>
        </authorList>
    </citation>
    <scope>IDENTIFICATION</scope>
</reference>
<keyword evidence="1" id="KW-0812">Transmembrane</keyword>
<keyword evidence="2" id="KW-1185">Reference proteome</keyword>
<name>A0A0N5A234_PARTI</name>
<keyword evidence="1" id="KW-0472">Membrane</keyword>
<organism evidence="2 3">
    <name type="scientific">Parastrongyloides trichosuri</name>
    <name type="common">Possum-specific nematode worm</name>
    <dbReference type="NCBI Taxonomy" id="131310"/>
    <lineage>
        <taxon>Eukaryota</taxon>
        <taxon>Metazoa</taxon>
        <taxon>Ecdysozoa</taxon>
        <taxon>Nematoda</taxon>
        <taxon>Chromadorea</taxon>
        <taxon>Rhabditida</taxon>
        <taxon>Tylenchina</taxon>
        <taxon>Panagrolaimomorpha</taxon>
        <taxon>Strongyloidoidea</taxon>
        <taxon>Strongyloididae</taxon>
        <taxon>Parastrongyloides</taxon>
    </lineage>
</organism>
<evidence type="ECO:0000313" key="2">
    <source>
        <dbReference type="Proteomes" id="UP000038045"/>
    </source>
</evidence>
<feature type="transmembrane region" description="Helical" evidence="1">
    <location>
        <begin position="13"/>
        <end position="33"/>
    </location>
</feature>
<proteinExistence type="predicted"/>
<dbReference type="AlphaFoldDB" id="A0A0N5A234"/>
<sequence length="37" mass="4478">LNGENYGYFYSKIVLFNMYIKLYCNFYFFLSILTSST</sequence>
<keyword evidence="1" id="KW-1133">Transmembrane helix</keyword>
<dbReference type="Proteomes" id="UP000038045">
    <property type="component" value="Unplaced"/>
</dbReference>
<evidence type="ECO:0000313" key="3">
    <source>
        <dbReference type="WBParaSite" id="PTRK_0001567950.1"/>
    </source>
</evidence>
<accession>A0A0N5A234</accession>
<evidence type="ECO:0000256" key="1">
    <source>
        <dbReference type="SAM" id="Phobius"/>
    </source>
</evidence>